<evidence type="ECO:0000256" key="2">
    <source>
        <dbReference type="SAM" id="MobiDB-lite"/>
    </source>
</evidence>
<keyword evidence="3" id="KW-0472">Membrane</keyword>
<dbReference type="GeneID" id="85493363"/>
<keyword evidence="5" id="KW-1185">Reference proteome</keyword>
<organism evidence="4 5">
    <name type="scientific">Cutaneotrichosporon cavernicola</name>
    <dbReference type="NCBI Taxonomy" id="279322"/>
    <lineage>
        <taxon>Eukaryota</taxon>
        <taxon>Fungi</taxon>
        <taxon>Dikarya</taxon>
        <taxon>Basidiomycota</taxon>
        <taxon>Agaricomycotina</taxon>
        <taxon>Tremellomycetes</taxon>
        <taxon>Trichosporonales</taxon>
        <taxon>Trichosporonaceae</taxon>
        <taxon>Cutaneotrichosporon</taxon>
    </lineage>
</organism>
<evidence type="ECO:0000313" key="4">
    <source>
        <dbReference type="EMBL" id="BEI89492.1"/>
    </source>
</evidence>
<feature type="compositionally biased region" description="Low complexity" evidence="2">
    <location>
        <begin position="411"/>
        <end position="431"/>
    </location>
</feature>
<protein>
    <submittedName>
        <fullName evidence="4">Uncharacterized protein</fullName>
    </submittedName>
</protein>
<feature type="compositionally biased region" description="Basic and acidic residues" evidence="2">
    <location>
        <begin position="619"/>
        <end position="632"/>
    </location>
</feature>
<gene>
    <name evidence="4" type="ORF">CcaverHIS019_0208540</name>
</gene>
<name>A0AA48IB04_9TREE</name>
<feature type="region of interest" description="Disordered" evidence="2">
    <location>
        <begin position="716"/>
        <end position="745"/>
    </location>
</feature>
<feature type="compositionally biased region" description="Basic and acidic residues" evidence="2">
    <location>
        <begin position="336"/>
        <end position="349"/>
    </location>
</feature>
<feature type="region of interest" description="Disordered" evidence="2">
    <location>
        <begin position="239"/>
        <end position="368"/>
    </location>
</feature>
<accession>A0AA48IB04</accession>
<keyword evidence="3" id="KW-0812">Transmembrane</keyword>
<dbReference type="EMBL" id="AP028213">
    <property type="protein sequence ID" value="BEI89492.1"/>
    <property type="molecule type" value="Genomic_DNA"/>
</dbReference>
<evidence type="ECO:0000256" key="1">
    <source>
        <dbReference type="SAM" id="Coils"/>
    </source>
</evidence>
<dbReference type="KEGG" id="ccac:CcaHIS019_0208540"/>
<evidence type="ECO:0000256" key="3">
    <source>
        <dbReference type="SAM" id="Phobius"/>
    </source>
</evidence>
<feature type="region of interest" description="Disordered" evidence="2">
    <location>
        <begin position="115"/>
        <end position="227"/>
    </location>
</feature>
<feature type="region of interest" description="Disordered" evidence="2">
    <location>
        <begin position="389"/>
        <end position="447"/>
    </location>
</feature>
<dbReference type="RefSeq" id="XP_060454758.1">
    <property type="nucleotide sequence ID" value="XM_060597913.1"/>
</dbReference>
<feature type="transmembrane region" description="Helical" evidence="3">
    <location>
        <begin position="1343"/>
        <end position="1363"/>
    </location>
</feature>
<evidence type="ECO:0000313" key="5">
    <source>
        <dbReference type="Proteomes" id="UP001233271"/>
    </source>
</evidence>
<feature type="coiled-coil region" evidence="1">
    <location>
        <begin position="1226"/>
        <end position="1295"/>
    </location>
</feature>
<keyword evidence="3" id="KW-1133">Transmembrane helix</keyword>
<proteinExistence type="predicted"/>
<feature type="region of interest" description="Disordered" evidence="2">
    <location>
        <begin position="594"/>
        <end position="632"/>
    </location>
</feature>
<sequence>MVDERAAIAITGTPAVATEVLDPIPVNSPILPPVTMPPQPAPSPWSSPISVVPLNGNGSADSAGLNGNGAGGGHARTGAQELDVPQPSERTKRFTPVRALHVGTLSVPKGVIVTDASSPPLSESPRLGPSERFEGVASPAGQSSLAPLSPSRLGPPAPRIARRMSNIDRRVRSEALPPQKRHMSIASTRRPSILTGGYESSTDGDSKSEAKEGLEPGGAMPSPRHLRGSALLNHHSAHLTAPARGRRRAQSLLVSPRPHESWSPSTPPASSRRTSRFIRPIVAGSPLRSPAGGRTPTDSMSRAPSEAMLFSQIPSRISRSFSGGGRSREPSGGAGENDREGEDQRKMEQQQRGNSLVTKWGHGPQPPIVLSADQIENLLGGDDDFSSAKARMTKHARRQSSFTSIDPPQLPLSQPQPTSTPQTTSSSTFLQNPPSFGITPPPLSRPYLVTAPPALTNGEWAGRDRSVSISSSVGTSTAAGTPLRIVTPHHTRRRALSTVTLDSDGGHIPFTHHVPAVLPEDDDDDDDIEEQELVPEDTGEVTDTRVDVDRTATATPNNGGEATPMLASLSPMVEDRTHDQKARRRISGLFSLRGRKRDISPPPPATLPLLQATHPPVKKRAESDDRTRDRDAEMRRAELARREEEQMEEQRYKALLLINAHPVSQRRAQRAAVHLDGYYALVDHGLENPPKLNLLAILRWKQKNQAQQQAREKWMRETADSSHLASPPLWPGGPSGPVSPASEAMRSLSPRHMGSAYPLPPHSIASATSKPEQHTGRNWQYTLDDIQGYNKSGGRVDFFIPPSIPPPEPIPRERAQSFSIGSEAQLSMPSTESATGHENDASIVPAHLVSPSTPSLTQPVEFADDFTDSVADDLSRRASLEPSPGGMASRRGMSRHRSHHSTSGLPPPRPIQTLRALGRGVKSNLVNAMTAGPVMTDNEDERRGVTAPSWTVNSSANGQHQLTNAHSLRDSRGLLGLRRSHERYDNGDWAVTSDEDAHPFRRRFPRRAPRGFDKAPRRVVTTVDDANPLFARAEQPGDNKQALARERSMAVKSKRAELELQAEEERRVIESEIYVQHQRYVRIADTSDPRNLLEAQQQLVEVERAEANMDNAITHFLGQLDDVSGVFRTAADVDVRFEGLEDLSRPECRASDDETADQLSPLAVESDMNVSDRNRWVSPRSPIRRHLRPGPSTAASQGLPSFAYGLQAWPKRSTLDPTLGVLINPFRRVELSCQKAETTLHDMEEQRVSATRQIQEKDATINGFIAQKDAVLNWVKDANAKIDEAYRQRRNKSQLVSSGFLETVLVLPGFDMVTDFLARAFLIVLSYFIRLQRLWAWALGRGYLAWAIVAAIISMLVVFYLVGSAGKLALWYGLGVTLVATHDDVSYIRSFFTAAQDRLGSSEVVKVEVEEAAPRTPRAIYGINRAHRAVGGMYRPRLNWHVPVQDDGTRVCVFCQLEYRPRKKEGVLLSKDEAKVFPITSTSNADILAHIMTRHQDMVGMVHFRKGAADL</sequence>
<feature type="region of interest" description="Disordered" evidence="2">
    <location>
        <begin position="875"/>
        <end position="910"/>
    </location>
</feature>
<reference evidence="4" key="1">
    <citation type="journal article" date="2023" name="BMC Genomics">
        <title>Chromosome-level genome assemblies of Cutaneotrichosporon spp. (Trichosporonales, Basidiomycota) reveal imbalanced evolution between nucleotide sequences and chromosome synteny.</title>
        <authorList>
            <person name="Kobayashi Y."/>
            <person name="Kayamori A."/>
            <person name="Aoki K."/>
            <person name="Shiwa Y."/>
            <person name="Matsutani M."/>
            <person name="Fujita N."/>
            <person name="Sugita T."/>
            <person name="Iwasaki W."/>
            <person name="Tanaka N."/>
            <person name="Takashima M."/>
        </authorList>
    </citation>
    <scope>NUCLEOTIDE SEQUENCE</scope>
    <source>
        <strain evidence="4">HIS019</strain>
    </source>
</reference>
<feature type="compositionally biased region" description="Pro residues" evidence="2">
    <location>
        <begin position="35"/>
        <end position="45"/>
    </location>
</feature>
<feature type="compositionally biased region" description="Low complexity" evidence="2">
    <location>
        <begin position="261"/>
        <end position="272"/>
    </location>
</feature>
<feature type="region of interest" description="Disordered" evidence="2">
    <location>
        <begin position="35"/>
        <end position="89"/>
    </location>
</feature>
<feature type="compositionally biased region" description="Gly residues" evidence="2">
    <location>
        <begin position="66"/>
        <end position="75"/>
    </location>
</feature>
<dbReference type="Proteomes" id="UP001233271">
    <property type="component" value="Chromosome 2"/>
</dbReference>
<feature type="compositionally biased region" description="Basic and acidic residues" evidence="2">
    <location>
        <begin position="204"/>
        <end position="214"/>
    </location>
</feature>
<keyword evidence="1" id="KW-0175">Coiled coil</keyword>
<feature type="transmembrane region" description="Helical" evidence="3">
    <location>
        <begin position="1312"/>
        <end position="1331"/>
    </location>
</feature>
<feature type="compositionally biased region" description="Low complexity" evidence="2">
    <location>
        <begin position="46"/>
        <end position="65"/>
    </location>
</feature>